<feature type="region of interest" description="Disordered" evidence="5">
    <location>
        <begin position="438"/>
        <end position="464"/>
    </location>
</feature>
<dbReference type="InterPro" id="IPR025202">
    <property type="entry name" value="PLD-like_dom"/>
</dbReference>
<dbReference type="CDD" id="cd09105">
    <property type="entry name" value="PLDc_vPLD1_2_like_2"/>
    <property type="match status" value="1"/>
</dbReference>
<dbReference type="SUPFAM" id="SSF56024">
    <property type="entry name" value="Phospholipase D/nuclease"/>
    <property type="match status" value="2"/>
</dbReference>
<dbReference type="InterPro" id="IPR015679">
    <property type="entry name" value="PLipase_D_fam"/>
</dbReference>
<evidence type="ECO:0000256" key="3">
    <source>
        <dbReference type="ARBA" id="ARBA00022801"/>
    </source>
</evidence>
<dbReference type="SMART" id="SM00155">
    <property type="entry name" value="PLDc"/>
    <property type="match status" value="2"/>
</dbReference>
<dbReference type="PANTHER" id="PTHR18896">
    <property type="entry name" value="PHOSPHOLIPASE D"/>
    <property type="match status" value="1"/>
</dbReference>
<dbReference type="PROSITE" id="PS50035">
    <property type="entry name" value="PLD"/>
    <property type="match status" value="2"/>
</dbReference>
<keyword evidence="3" id="KW-0378">Hydrolase</keyword>
<keyword evidence="4" id="KW-0443">Lipid metabolism</keyword>
<evidence type="ECO:0000256" key="4">
    <source>
        <dbReference type="ARBA" id="ARBA00023098"/>
    </source>
</evidence>
<keyword evidence="8" id="KW-1185">Reference proteome</keyword>
<name>A0ABN1PXW5_9PSEU</name>
<evidence type="ECO:0000256" key="5">
    <source>
        <dbReference type="SAM" id="MobiDB-lite"/>
    </source>
</evidence>
<dbReference type="Pfam" id="PF13091">
    <property type="entry name" value="PLDc_2"/>
    <property type="match status" value="1"/>
</dbReference>
<organism evidence="7 8">
    <name type="scientific">Pseudonocardia zijingensis</name>
    <dbReference type="NCBI Taxonomy" id="153376"/>
    <lineage>
        <taxon>Bacteria</taxon>
        <taxon>Bacillati</taxon>
        <taxon>Actinomycetota</taxon>
        <taxon>Actinomycetes</taxon>
        <taxon>Pseudonocardiales</taxon>
        <taxon>Pseudonocardiaceae</taxon>
        <taxon>Pseudonocardia</taxon>
    </lineage>
</organism>
<evidence type="ECO:0000313" key="8">
    <source>
        <dbReference type="Proteomes" id="UP001499967"/>
    </source>
</evidence>
<feature type="domain" description="PLD phosphodiesterase" evidence="6">
    <location>
        <begin position="98"/>
        <end position="131"/>
    </location>
</feature>
<reference evidence="7 8" key="1">
    <citation type="journal article" date="2019" name="Int. J. Syst. Evol. Microbiol.">
        <title>The Global Catalogue of Microorganisms (GCM) 10K type strain sequencing project: providing services to taxonomists for standard genome sequencing and annotation.</title>
        <authorList>
            <consortium name="The Broad Institute Genomics Platform"/>
            <consortium name="The Broad Institute Genome Sequencing Center for Infectious Disease"/>
            <person name="Wu L."/>
            <person name="Ma J."/>
        </authorList>
    </citation>
    <scope>NUCLEOTIDE SEQUENCE [LARGE SCALE GENOMIC DNA]</scope>
    <source>
        <strain evidence="7 8">JCM 11117</strain>
    </source>
</reference>
<feature type="region of interest" description="Disordered" evidence="5">
    <location>
        <begin position="130"/>
        <end position="155"/>
    </location>
</feature>
<dbReference type="InterPro" id="IPR001736">
    <property type="entry name" value="PLipase_D/transphosphatidylase"/>
</dbReference>
<dbReference type="PANTHER" id="PTHR18896:SF76">
    <property type="entry name" value="PHOSPHOLIPASE"/>
    <property type="match status" value="1"/>
</dbReference>
<feature type="domain" description="PLD phosphodiesterase" evidence="6">
    <location>
        <begin position="337"/>
        <end position="364"/>
    </location>
</feature>
<accession>A0ABN1PXW5</accession>
<evidence type="ECO:0000256" key="2">
    <source>
        <dbReference type="ARBA" id="ARBA00022737"/>
    </source>
</evidence>
<feature type="compositionally biased region" description="Basic residues" evidence="5">
    <location>
        <begin position="446"/>
        <end position="461"/>
    </location>
</feature>
<comment type="catalytic activity">
    <reaction evidence="1">
        <text>a 1,2-diacyl-sn-glycero-3-phosphocholine + H2O = a 1,2-diacyl-sn-glycero-3-phosphate + choline + H(+)</text>
        <dbReference type="Rhea" id="RHEA:14445"/>
        <dbReference type="ChEBI" id="CHEBI:15354"/>
        <dbReference type="ChEBI" id="CHEBI:15377"/>
        <dbReference type="ChEBI" id="CHEBI:15378"/>
        <dbReference type="ChEBI" id="CHEBI:57643"/>
        <dbReference type="ChEBI" id="CHEBI:58608"/>
        <dbReference type="EC" id="3.1.4.4"/>
    </reaction>
</comment>
<gene>
    <name evidence="7" type="ORF">GCM10009559_25080</name>
</gene>
<keyword evidence="2" id="KW-0677">Repeat</keyword>
<feature type="compositionally biased region" description="Basic and acidic residues" evidence="5">
    <location>
        <begin position="130"/>
        <end position="141"/>
    </location>
</feature>
<evidence type="ECO:0000259" key="6">
    <source>
        <dbReference type="PROSITE" id="PS50035"/>
    </source>
</evidence>
<sequence>MHGRVYFEALAEVLGAVGDGDSVGFFGWRADVDELLTDRGPTVGDALCGAVSRGAGVRGLLWQAHTGAVGSHASVNRALAAAVRRVGGEVLLDQRVLPFGCHHQKMVVVRHRDRPQDDVAFLGGIDLDHGGRDDADHHGDRQSVGADPRYGPTPAYHDVQVEIRGPAVAEAETTFRERWENPAPLSRLPWHVVPARVRGEQRSGSALPASAPAPAPAGTCAVQLLRTYPRRRPRYPYAPLGERSIALAYTKALGRAQQLIYLEDQYLWSFDVARIFAAALHRSPRLQVIAVVPRRPPNNNPFYAESAMLGHAEALAMVREAGGDRVQVLDVENRDGLPVYVHAKLCVVDDVWAAVGSDNFNTRSWTHDSELTAAVLDSELDTRAPADPGGLGDGARRFARELRLAMMREHLGLGASEAEDEDLLDPVRAADAVRKSATELDDWHAQGRRGPRPAGFLRRHPVGKDGKLPAHHRWLTAPAYRSFLDPDGRPLPMRLRRTY</sequence>
<protein>
    <submittedName>
        <fullName evidence="7">Phospholipase D-like domain-containing protein</fullName>
    </submittedName>
</protein>
<evidence type="ECO:0000256" key="1">
    <source>
        <dbReference type="ARBA" id="ARBA00000798"/>
    </source>
</evidence>
<dbReference type="Gene3D" id="3.30.870.10">
    <property type="entry name" value="Endonuclease Chain A"/>
    <property type="match status" value="2"/>
</dbReference>
<dbReference type="Proteomes" id="UP001499967">
    <property type="component" value="Unassembled WGS sequence"/>
</dbReference>
<proteinExistence type="predicted"/>
<evidence type="ECO:0000313" key="7">
    <source>
        <dbReference type="EMBL" id="GAA0934486.1"/>
    </source>
</evidence>
<comment type="caution">
    <text evidence="7">The sequence shown here is derived from an EMBL/GenBank/DDBJ whole genome shotgun (WGS) entry which is preliminary data.</text>
</comment>
<dbReference type="EMBL" id="BAAAHP010000071">
    <property type="protein sequence ID" value="GAA0934486.1"/>
    <property type="molecule type" value="Genomic_DNA"/>
</dbReference>